<evidence type="ECO:0000313" key="1">
    <source>
        <dbReference type="EMBL" id="AAX56268.1"/>
    </source>
</evidence>
<dbReference type="Proteomes" id="UP000054785">
    <property type="component" value="Unassembled WGS sequence"/>
</dbReference>
<gene>
    <name evidence="2" type="ORF">Lgee_1014</name>
</gene>
<dbReference type="PATRIC" id="fig|45065.4.peg.1086"/>
<dbReference type="EMBL" id="LNYC01000034">
    <property type="protein sequence ID" value="KTD00619.1"/>
    <property type="molecule type" value="Genomic_DNA"/>
</dbReference>
<keyword evidence="3" id="KW-1185">Reference proteome</keyword>
<name>Q49J08_9GAMM</name>
<dbReference type="RefSeq" id="WP_028387410.1">
    <property type="nucleotide sequence ID" value="NZ_CAAAHN010000030.1"/>
</dbReference>
<organism evidence="1">
    <name type="scientific">Legionella geestiana</name>
    <dbReference type="NCBI Taxonomy" id="45065"/>
    <lineage>
        <taxon>Bacteria</taxon>
        <taxon>Pseudomonadati</taxon>
        <taxon>Pseudomonadota</taxon>
        <taxon>Gammaproteobacteria</taxon>
        <taxon>Legionellales</taxon>
        <taxon>Legionellaceae</taxon>
        <taxon>Legionella</taxon>
    </lineage>
</organism>
<sequence length="76" mass="8008">MATFFKPEKGKNAGVDADVVADYARQFHGLRDTLLAAAVRAPDAYKTQALKAMEPGVRAFGSAQDNILDNGPSLGA</sequence>
<evidence type="ECO:0000313" key="3">
    <source>
        <dbReference type="Proteomes" id="UP000054785"/>
    </source>
</evidence>
<accession>Q49J08</accession>
<evidence type="ECO:0000313" key="2">
    <source>
        <dbReference type="EMBL" id="KTD00619.1"/>
    </source>
</evidence>
<reference evidence="1" key="1">
    <citation type="journal article" date="2005" name="Proc. Natl. Acad. Sci. U.S.A.">
        <title>Coevolution between nonhomologous but functionally similar proteins and their conserved partners in the Legionella pathogenesis system.</title>
        <authorList>
            <person name="Feldman M."/>
            <person name="Zusman T."/>
            <person name="Hagag S."/>
            <person name="Segal G."/>
        </authorList>
    </citation>
    <scope>NUCLEOTIDE SEQUENCE</scope>
</reference>
<proteinExistence type="predicted"/>
<protein>
    <submittedName>
        <fullName evidence="1">Uncharacterized protein</fullName>
    </submittedName>
</protein>
<reference evidence="2 3" key="2">
    <citation type="submission" date="2015-11" db="EMBL/GenBank/DDBJ databases">
        <title>Genomic analysis of 38 Legionella species identifies large and diverse effector repertoires.</title>
        <authorList>
            <person name="Burstein D."/>
            <person name="Amaro F."/>
            <person name="Zusman T."/>
            <person name="Lifshitz Z."/>
            <person name="Cohen O."/>
            <person name="Gilbert J.A."/>
            <person name="Pupko T."/>
            <person name="Shuman H.A."/>
            <person name="Segal G."/>
        </authorList>
    </citation>
    <scope>NUCLEOTIDE SEQUENCE [LARGE SCALE GENOMIC DNA]</scope>
    <source>
        <strain evidence="2 3">ATCC 49504</strain>
    </source>
</reference>
<dbReference type="EMBL" id="AY860664">
    <property type="protein sequence ID" value="AAX56268.1"/>
    <property type="molecule type" value="Genomic_DNA"/>
</dbReference>
<dbReference type="AlphaFoldDB" id="Q49J08"/>